<feature type="signal peptide" evidence="1">
    <location>
        <begin position="1"/>
        <end position="30"/>
    </location>
</feature>
<dbReference type="Proteomes" id="UP000000844">
    <property type="component" value="Chromosome"/>
</dbReference>
<dbReference type="RefSeq" id="WP_013018921.1">
    <property type="nucleotide sequence ID" value="NC_013947.1"/>
</dbReference>
<dbReference type="STRING" id="446470.Snas_3693"/>
<evidence type="ECO:0000313" key="4">
    <source>
        <dbReference type="Proteomes" id="UP000000844"/>
    </source>
</evidence>
<keyword evidence="1" id="KW-0732">Signal</keyword>
<dbReference type="OrthoDB" id="3534750at2"/>
<dbReference type="PROSITE" id="PS50231">
    <property type="entry name" value="RICIN_B_LECTIN"/>
    <property type="match status" value="1"/>
</dbReference>
<sequence>MPRLKAALVVALATALGLIGAVSVSGSAQAATRSPMVIKNMQTDRCLSSNSAGTVHSNPCSGSDNQIWDRTLDGDSNSTLRNRATGRYLQAHANETVTTQPRSGSAAQKWRISHSPHEGYWRIKNLGNGKCLSNYGSSDPRTTRTLTCGPSTFDAWKIN</sequence>
<name>D3PXM0_STANL</name>
<feature type="chain" id="PRO_5003048678" evidence="1">
    <location>
        <begin position="31"/>
        <end position="159"/>
    </location>
</feature>
<dbReference type="AlphaFoldDB" id="D3PXM0"/>
<dbReference type="KEGG" id="sna:Snas_3693"/>
<dbReference type="CDD" id="cd23415">
    <property type="entry name" value="beta-trefoil_Ricin_AH"/>
    <property type="match status" value="1"/>
</dbReference>
<gene>
    <name evidence="3" type="ordered locus">Snas_3693</name>
</gene>
<dbReference type="SMART" id="SM00458">
    <property type="entry name" value="RICIN"/>
    <property type="match status" value="1"/>
</dbReference>
<dbReference type="InterPro" id="IPR000772">
    <property type="entry name" value="Ricin_B_lectin"/>
</dbReference>
<dbReference type="InterPro" id="IPR035992">
    <property type="entry name" value="Ricin_B-like_lectins"/>
</dbReference>
<dbReference type="EMBL" id="CP001778">
    <property type="protein sequence ID" value="ADD43350.1"/>
    <property type="molecule type" value="Genomic_DNA"/>
</dbReference>
<protein>
    <submittedName>
        <fullName evidence="3">Ricin B lectin</fullName>
    </submittedName>
</protein>
<keyword evidence="4" id="KW-1185">Reference proteome</keyword>
<dbReference type="HOGENOM" id="CLU_1659672_0_0_11"/>
<reference evidence="3 4" key="1">
    <citation type="journal article" date="2009" name="Stand. Genomic Sci.">
        <title>Complete genome sequence of Stackebrandtia nassauensis type strain (LLR-40K-21).</title>
        <authorList>
            <person name="Munk C."/>
            <person name="Lapidus A."/>
            <person name="Copeland A."/>
            <person name="Jando M."/>
            <person name="Mayilraj S."/>
            <person name="Glavina Del Rio T."/>
            <person name="Nolan M."/>
            <person name="Chen F."/>
            <person name="Lucas S."/>
            <person name="Tice H."/>
            <person name="Cheng J.F."/>
            <person name="Han C."/>
            <person name="Detter J.C."/>
            <person name="Bruce D."/>
            <person name="Goodwin L."/>
            <person name="Chain P."/>
            <person name="Pitluck S."/>
            <person name="Goker M."/>
            <person name="Ovchinikova G."/>
            <person name="Pati A."/>
            <person name="Ivanova N."/>
            <person name="Mavromatis K."/>
            <person name="Chen A."/>
            <person name="Palaniappan K."/>
            <person name="Land M."/>
            <person name="Hauser L."/>
            <person name="Chang Y.J."/>
            <person name="Jeffries C.D."/>
            <person name="Bristow J."/>
            <person name="Eisen J.A."/>
            <person name="Markowitz V."/>
            <person name="Hugenholtz P."/>
            <person name="Kyrpides N.C."/>
            <person name="Klenk H.P."/>
        </authorList>
    </citation>
    <scope>NUCLEOTIDE SEQUENCE [LARGE SCALE GENOMIC DNA]</scope>
    <source>
        <strain evidence="4">DSM 44728 / CIP 108903 / NRRL B-16338 / NBRC 102104 / LLR-40K-21</strain>
    </source>
</reference>
<proteinExistence type="predicted"/>
<dbReference type="CAZy" id="CBM13">
    <property type="family name" value="Carbohydrate-Binding Module Family 13"/>
</dbReference>
<dbReference type="Pfam" id="PF14200">
    <property type="entry name" value="RicinB_lectin_2"/>
    <property type="match status" value="1"/>
</dbReference>
<dbReference type="GO" id="GO:0030246">
    <property type="term" value="F:carbohydrate binding"/>
    <property type="evidence" value="ECO:0007669"/>
    <property type="project" value="UniProtKB-KW"/>
</dbReference>
<organism evidence="3 4">
    <name type="scientific">Stackebrandtia nassauensis (strain DSM 44728 / CIP 108903 / NRRL B-16338 / NBRC 102104 / LLR-40K-21)</name>
    <dbReference type="NCBI Taxonomy" id="446470"/>
    <lineage>
        <taxon>Bacteria</taxon>
        <taxon>Bacillati</taxon>
        <taxon>Actinomycetota</taxon>
        <taxon>Actinomycetes</taxon>
        <taxon>Glycomycetales</taxon>
        <taxon>Glycomycetaceae</taxon>
        <taxon>Stackebrandtia</taxon>
    </lineage>
</organism>
<keyword evidence="3" id="KW-0430">Lectin</keyword>
<dbReference type="Gene3D" id="2.80.10.50">
    <property type="match status" value="1"/>
</dbReference>
<dbReference type="SUPFAM" id="SSF50370">
    <property type="entry name" value="Ricin B-like lectins"/>
    <property type="match status" value="1"/>
</dbReference>
<evidence type="ECO:0000259" key="2">
    <source>
        <dbReference type="SMART" id="SM00458"/>
    </source>
</evidence>
<accession>D3PXM0</accession>
<feature type="domain" description="Ricin B lectin" evidence="2">
    <location>
        <begin position="33"/>
        <end position="159"/>
    </location>
</feature>
<evidence type="ECO:0000256" key="1">
    <source>
        <dbReference type="SAM" id="SignalP"/>
    </source>
</evidence>
<evidence type="ECO:0000313" key="3">
    <source>
        <dbReference type="EMBL" id="ADD43350.1"/>
    </source>
</evidence>